<keyword evidence="2" id="KW-0496">Mitochondrion</keyword>
<dbReference type="KEGG" id="cdep:91089611"/>
<feature type="compositionally biased region" description="Basic and acidic residues" evidence="3">
    <location>
        <begin position="78"/>
        <end position="92"/>
    </location>
</feature>
<reference evidence="4" key="1">
    <citation type="submission" date="2016-06" db="EMBL/GenBank/DDBJ databases">
        <authorList>
            <person name="Cuomo C."/>
            <person name="Litvintseva A."/>
            <person name="Heitman J."/>
            <person name="Chen Y."/>
            <person name="Sun S."/>
            <person name="Springer D."/>
            <person name="Dromer F."/>
            <person name="Young S."/>
            <person name="Zeng Q."/>
            <person name="Chapman S."/>
            <person name="Gujja S."/>
            <person name="Saif S."/>
            <person name="Birren B."/>
        </authorList>
    </citation>
    <scope>NUCLEOTIDE SEQUENCE</scope>
    <source>
        <strain evidence="4">CBS 7841</strain>
    </source>
</reference>
<protein>
    <submittedName>
        <fullName evidence="4">Uncharacterized protein</fullName>
    </submittedName>
</protein>
<evidence type="ECO:0000313" key="4">
    <source>
        <dbReference type="EMBL" id="WVN90166.1"/>
    </source>
</evidence>
<dbReference type="OrthoDB" id="1696305at2759"/>
<sequence length="152" mass="16667">MSSKLPKTFNRLPLQKTIEVLQSSTAAVKLSPRVRGLYMKFVAKNSPAGPRQFLREYAPALSYANPSIPFHVHRIRDPRAKHKDPNNPDKEAVSAGLWDGPGGSKEMPVAEMTVDFHDGPKQTLPLAHLDGKTILQQLISVAGEKKHAGLLA</sequence>
<organism evidence="4 5">
    <name type="scientific">Cryptococcus depauperatus CBS 7841</name>
    <dbReference type="NCBI Taxonomy" id="1295531"/>
    <lineage>
        <taxon>Eukaryota</taxon>
        <taxon>Fungi</taxon>
        <taxon>Dikarya</taxon>
        <taxon>Basidiomycota</taxon>
        <taxon>Agaricomycotina</taxon>
        <taxon>Tremellomycetes</taxon>
        <taxon>Tremellales</taxon>
        <taxon>Cryptococcaceae</taxon>
        <taxon>Cryptococcus</taxon>
    </lineage>
</organism>
<dbReference type="GO" id="GO:0005739">
    <property type="term" value="C:mitochondrion"/>
    <property type="evidence" value="ECO:0007669"/>
    <property type="project" value="UniProtKB-SubCell"/>
</dbReference>
<reference evidence="4" key="2">
    <citation type="journal article" date="2022" name="Elife">
        <title>Obligate sexual reproduction of a homothallic fungus closely related to the Cryptococcus pathogenic species complex.</title>
        <authorList>
            <person name="Passer A.R."/>
            <person name="Clancey S.A."/>
            <person name="Shea T."/>
            <person name="David-Palma M."/>
            <person name="Averette A.F."/>
            <person name="Boekhout T."/>
            <person name="Porcel B.M."/>
            <person name="Nowrousian M."/>
            <person name="Cuomo C.A."/>
            <person name="Sun S."/>
            <person name="Heitman J."/>
            <person name="Coelho M.A."/>
        </authorList>
    </citation>
    <scope>NUCLEOTIDE SEQUENCE</scope>
    <source>
        <strain evidence="4">CBS 7841</strain>
    </source>
</reference>
<dbReference type="InterPro" id="IPR007741">
    <property type="entry name" value="Ribosomal_mL43/mS25/NADH_DH"/>
</dbReference>
<accession>A0A1E3IEM1</accession>
<dbReference type="GeneID" id="91089611"/>
<dbReference type="Proteomes" id="UP000094043">
    <property type="component" value="Chromosome 7"/>
</dbReference>
<dbReference type="AlphaFoldDB" id="A0A1E3IEM1"/>
<dbReference type="EMBL" id="CP143790">
    <property type="protein sequence ID" value="WVN90166.1"/>
    <property type="molecule type" value="Genomic_DNA"/>
</dbReference>
<evidence type="ECO:0000256" key="3">
    <source>
        <dbReference type="SAM" id="MobiDB-lite"/>
    </source>
</evidence>
<evidence type="ECO:0000313" key="5">
    <source>
        <dbReference type="Proteomes" id="UP000094043"/>
    </source>
</evidence>
<comment type="subcellular location">
    <subcellularLocation>
        <location evidence="1">Mitochondrion</location>
    </subcellularLocation>
</comment>
<dbReference type="VEuPathDB" id="FungiDB:L203_04078"/>
<keyword evidence="5" id="KW-1185">Reference proteome</keyword>
<name>A0A1E3IEM1_9TREE</name>
<reference evidence="4" key="3">
    <citation type="submission" date="2024-01" db="EMBL/GenBank/DDBJ databases">
        <authorList>
            <person name="Coelho M.A."/>
            <person name="David-Palma M."/>
            <person name="Shea T."/>
            <person name="Sun S."/>
            <person name="Cuomo C.A."/>
            <person name="Heitman J."/>
        </authorList>
    </citation>
    <scope>NUCLEOTIDE SEQUENCE</scope>
    <source>
        <strain evidence="4">CBS 7841</strain>
    </source>
</reference>
<dbReference type="SMART" id="SM00916">
    <property type="entry name" value="L51_S25_CI-B8"/>
    <property type="match status" value="1"/>
</dbReference>
<evidence type="ECO:0000256" key="2">
    <source>
        <dbReference type="ARBA" id="ARBA00023128"/>
    </source>
</evidence>
<feature type="region of interest" description="Disordered" evidence="3">
    <location>
        <begin position="78"/>
        <end position="103"/>
    </location>
</feature>
<gene>
    <name evidence="4" type="ORF">L203_105402</name>
</gene>
<evidence type="ECO:0000256" key="1">
    <source>
        <dbReference type="ARBA" id="ARBA00004173"/>
    </source>
</evidence>
<dbReference type="RefSeq" id="XP_066070866.1">
    <property type="nucleotide sequence ID" value="XM_066214769.1"/>
</dbReference>
<proteinExistence type="predicted"/>